<comment type="caution">
    <text evidence="8">The sequence shown here is derived from an EMBL/GenBank/DDBJ whole genome shotgun (WGS) entry which is preliminary data.</text>
</comment>
<proteinExistence type="predicted"/>
<dbReference type="InterPro" id="IPR027104">
    <property type="entry name" value="Prp3"/>
</dbReference>
<evidence type="ECO:0000256" key="5">
    <source>
        <dbReference type="SAM" id="MobiDB-lite"/>
    </source>
</evidence>
<evidence type="ECO:0000256" key="2">
    <source>
        <dbReference type="ARBA" id="ARBA00022664"/>
    </source>
</evidence>
<evidence type="ECO:0000256" key="1">
    <source>
        <dbReference type="ARBA" id="ARBA00004123"/>
    </source>
</evidence>
<evidence type="ECO:0000313" key="9">
    <source>
        <dbReference type="Proteomes" id="UP001151582"/>
    </source>
</evidence>
<evidence type="ECO:0000313" key="8">
    <source>
        <dbReference type="EMBL" id="KAJ1984856.1"/>
    </source>
</evidence>
<feature type="compositionally biased region" description="Acidic residues" evidence="5">
    <location>
        <begin position="430"/>
        <end position="446"/>
    </location>
</feature>
<dbReference type="EMBL" id="JANBQB010000009">
    <property type="protein sequence ID" value="KAJ1984856.1"/>
    <property type="molecule type" value="Genomic_DNA"/>
</dbReference>
<dbReference type="PANTHER" id="PTHR14212:SF0">
    <property type="entry name" value="U4_U6 SMALL NUCLEAR RIBONUCLEOPROTEIN PRP3"/>
    <property type="match status" value="1"/>
</dbReference>
<dbReference type="Proteomes" id="UP001151582">
    <property type="component" value="Unassembled WGS sequence"/>
</dbReference>
<dbReference type="GO" id="GO:0000398">
    <property type="term" value="P:mRNA splicing, via spliceosome"/>
    <property type="evidence" value="ECO:0007669"/>
    <property type="project" value="InterPro"/>
</dbReference>
<gene>
    <name evidence="8" type="primary">prp3</name>
    <name evidence="8" type="ORF">H4R34_000395</name>
</gene>
<comment type="subcellular location">
    <subcellularLocation>
        <location evidence="1">Nucleus</location>
    </subcellularLocation>
</comment>
<evidence type="ECO:0000256" key="3">
    <source>
        <dbReference type="ARBA" id="ARBA00023187"/>
    </source>
</evidence>
<dbReference type="GO" id="GO:0046540">
    <property type="term" value="C:U4/U6 x U5 tri-snRNP complex"/>
    <property type="evidence" value="ECO:0007669"/>
    <property type="project" value="InterPro"/>
</dbReference>
<dbReference type="AlphaFoldDB" id="A0A9W8EBC2"/>
<dbReference type="Pfam" id="PF08572">
    <property type="entry name" value="PRP3"/>
    <property type="match status" value="1"/>
</dbReference>
<keyword evidence="2" id="KW-0507">mRNA processing</keyword>
<accession>A0A9W8EBC2</accession>
<dbReference type="Pfam" id="PF06544">
    <property type="entry name" value="Prp3_C"/>
    <property type="match status" value="1"/>
</dbReference>
<evidence type="ECO:0000259" key="6">
    <source>
        <dbReference type="Pfam" id="PF06544"/>
    </source>
</evidence>
<dbReference type="PANTHER" id="PTHR14212">
    <property type="entry name" value="U4/U6-ASSOCIATED RNA SPLICING FACTOR-RELATED"/>
    <property type="match status" value="1"/>
</dbReference>
<evidence type="ECO:0000259" key="7">
    <source>
        <dbReference type="Pfam" id="PF08572"/>
    </source>
</evidence>
<keyword evidence="9" id="KW-1185">Reference proteome</keyword>
<dbReference type="InterPro" id="IPR010541">
    <property type="entry name" value="Prp3_C"/>
</dbReference>
<protein>
    <submittedName>
        <fullName evidence="8">U4/U5/U6 small nuclear ribonucleoprotein prp3</fullName>
    </submittedName>
</protein>
<sequence>MPQPPPGMSAEIQRKLQEARERIEAMKRKANPTNVVPQRPALPATATASASTERDQAPKRLSGLNTAIHPSLMISQETGQIEIKALSSHLAPLPKPSFATVKANRQAASKLNRLQIVSPSTEFSDVTKNPYFDPNLGIKSAAPQTRKRKGFQFVSKGHYVEKGDQLRAETQLAQLRQKISENVKKAGMETDDASSTIAFRKPPPPEAEWWDVPLLKNKTYDDVGTPNALIHTPDTLITHYIQHPVPTKSVVQGHQPIVKPLILTKKERKKLRRQRRAELLREKQDKIRLGLLPPDPPKVKLGNLMRVLANESVQDPTKVEAEVRRQVAARREEHERQNKERQLTDEQRREKKKQKLAVDESRGLCCAVFKVQHLAHPQHRFKVEVNAKQLNLTGVAILNSQQCLVVVEGGAKSIKAYKKLMLRRIQWDTDPSDGESEADESSDDEEKANYGSDHQRHRARQGQNSGDTANDGPNYCALIWEGQIDKRHFKPFATRGYPTDGMAKACLAQGKLESVWDVAKRHQRHDMLHSHSDL</sequence>
<name>A0A9W8EBC2_9FUNG</name>
<keyword evidence="4" id="KW-0539">Nucleus</keyword>
<keyword evidence="3" id="KW-0508">mRNA splicing</keyword>
<dbReference type="OrthoDB" id="10264544at2759"/>
<dbReference type="InterPro" id="IPR013881">
    <property type="entry name" value="Pre-mRNA_splic_Prp3_dom"/>
</dbReference>
<feature type="domain" description="Small nuclear ribonucleoprotein Prp3 C-terminal" evidence="6">
    <location>
        <begin position="367"/>
        <end position="519"/>
    </location>
</feature>
<feature type="region of interest" description="Disordered" evidence="5">
    <location>
        <begin position="429"/>
        <end position="470"/>
    </location>
</feature>
<feature type="region of interest" description="Disordered" evidence="5">
    <location>
        <begin position="25"/>
        <end position="59"/>
    </location>
</feature>
<reference evidence="8" key="1">
    <citation type="submission" date="2022-07" db="EMBL/GenBank/DDBJ databases">
        <title>Phylogenomic reconstructions and comparative analyses of Kickxellomycotina fungi.</title>
        <authorList>
            <person name="Reynolds N.K."/>
            <person name="Stajich J.E."/>
            <person name="Barry K."/>
            <person name="Grigoriev I.V."/>
            <person name="Crous P."/>
            <person name="Smith M.E."/>
        </authorList>
    </citation>
    <scope>NUCLEOTIDE SEQUENCE</scope>
    <source>
        <strain evidence="8">RSA 567</strain>
    </source>
</reference>
<keyword evidence="8" id="KW-0687">Ribonucleoprotein</keyword>
<feature type="region of interest" description="Disordered" evidence="5">
    <location>
        <begin position="329"/>
        <end position="355"/>
    </location>
</feature>
<evidence type="ECO:0000256" key="4">
    <source>
        <dbReference type="ARBA" id="ARBA00023242"/>
    </source>
</evidence>
<feature type="compositionally biased region" description="Basic and acidic residues" evidence="5">
    <location>
        <begin position="329"/>
        <end position="349"/>
    </location>
</feature>
<dbReference type="CDD" id="cd24162">
    <property type="entry name" value="Prp3_C"/>
    <property type="match status" value="1"/>
</dbReference>
<organism evidence="8 9">
    <name type="scientific">Dimargaris verticillata</name>
    <dbReference type="NCBI Taxonomy" id="2761393"/>
    <lineage>
        <taxon>Eukaryota</taxon>
        <taxon>Fungi</taxon>
        <taxon>Fungi incertae sedis</taxon>
        <taxon>Zoopagomycota</taxon>
        <taxon>Kickxellomycotina</taxon>
        <taxon>Dimargaritomycetes</taxon>
        <taxon>Dimargaritales</taxon>
        <taxon>Dimargaritaceae</taxon>
        <taxon>Dimargaris</taxon>
    </lineage>
</organism>
<feature type="domain" description="Pre-mRNA-splicing factor 3" evidence="7">
    <location>
        <begin position="129"/>
        <end position="344"/>
    </location>
</feature>